<dbReference type="EMBL" id="AHKC01009196">
    <property type="protein sequence ID" value="EKF33470.1"/>
    <property type="molecule type" value="Genomic_DNA"/>
</dbReference>
<feature type="domain" description="Rhodanese" evidence="2">
    <location>
        <begin position="650"/>
        <end position="794"/>
    </location>
</feature>
<comment type="caution">
    <text evidence="3">The sequence shown here is derived from an EMBL/GenBank/DDBJ whole genome shotgun (WGS) entry which is preliminary data.</text>
</comment>
<dbReference type="Gene3D" id="3.40.250.10">
    <property type="entry name" value="Rhodanese-like domain"/>
    <property type="match status" value="2"/>
</dbReference>
<dbReference type="CDD" id="cd00158">
    <property type="entry name" value="RHOD"/>
    <property type="match status" value="2"/>
</dbReference>
<sequence length="804" mass="89200">MGAMEKEDGKEEKDPGNCPPAQSVDSMQRKNRSTFRPVLLEVAGSLDDTVCQEITRRLRQYRNRYAPILRLTATLMAPAVQEVELFGHCEGVDVSDGRAANGNRGIAEGEETNGESGSGFMVAKRLRGDSLIAAPHAAVMAERRIEVVSRLHESNDGMSAVEKLEAFMTYQFLPLALTHNCHPKLSLNEKSFILRHYVHEATRTSSFLIADLQEKTAAIIDPQLDISMYEADISALRLRLCCVVLSHCFVDVVMGHAALLAKHPEAVLLSSTPWSQEVDVSTEEWPTFSLSPRLQLHCVPVPSFSPECMLVELHYNSTLLALFTGTVIGTDSVPRHEFFADFPGLSPTSNAPSCEATRTATTVAQRFLKERLWERYFAQTGEGNKGQTMEHVVVFPSHGGYNNVTHQLDLYWALHVGDLRRMKHSRMMMGKLLDHESYAAYVQERPPLPKAPLFSHVRDYNLLLAPSAFGGSGARLVSRHSLPSCRLLSSNIVTSTASSFMTPIVLDIRDTTDHQLAHLKGSVNIPMNFPATAYGVKKAELWLQCVLQPLQPIVVICTNEKEFPLVKKRLELLSPGAPIETYTAKELESPSSPLSAAGAEVRVQGFIIIKPLPESIVSSFLPRQLVWVADSAASAFLRIDNYQQLQYIEPSEDTLVLDCRTSYEFKNGSHKHSVHIPLAELCQLTALDAMLLSSSLKHTNPQETPVVDFYTPSPHLGHKILEKLQESFMAENNRCRFSSQSIKNIVVYCASGYRSIIAGSLLRRAFEAAAVSIQVRDVVGGALQIMKQRPDLWTVKDRSIICVS</sequence>
<proteinExistence type="predicted"/>
<dbReference type="GO" id="GO:0050313">
    <property type="term" value="F:sulfur dioxygenase activity"/>
    <property type="evidence" value="ECO:0007669"/>
    <property type="project" value="TreeGrafter"/>
</dbReference>
<dbReference type="GO" id="GO:0006749">
    <property type="term" value="P:glutathione metabolic process"/>
    <property type="evidence" value="ECO:0007669"/>
    <property type="project" value="TreeGrafter"/>
</dbReference>
<dbReference type="Proteomes" id="UP000007350">
    <property type="component" value="Unassembled WGS sequence"/>
</dbReference>
<protein>
    <recommendedName>
        <fullName evidence="2">Rhodanese domain-containing protein</fullName>
    </recommendedName>
</protein>
<dbReference type="SUPFAM" id="SSF52821">
    <property type="entry name" value="Rhodanese/Cell cycle control phosphatase"/>
    <property type="match status" value="2"/>
</dbReference>
<feature type="region of interest" description="Disordered" evidence="1">
    <location>
        <begin position="1"/>
        <end position="30"/>
    </location>
</feature>
<organism evidence="3 4">
    <name type="scientific">Trypanosoma cruzi marinkellei</name>
    <dbReference type="NCBI Taxonomy" id="85056"/>
    <lineage>
        <taxon>Eukaryota</taxon>
        <taxon>Discoba</taxon>
        <taxon>Euglenozoa</taxon>
        <taxon>Kinetoplastea</taxon>
        <taxon>Metakinetoplastina</taxon>
        <taxon>Trypanosomatida</taxon>
        <taxon>Trypanosomatidae</taxon>
        <taxon>Trypanosoma</taxon>
        <taxon>Schizotrypanum</taxon>
    </lineage>
</organism>
<dbReference type="Pfam" id="PF00581">
    <property type="entry name" value="Rhodanese"/>
    <property type="match status" value="1"/>
</dbReference>
<feature type="compositionally biased region" description="Basic and acidic residues" evidence="1">
    <location>
        <begin position="1"/>
        <end position="15"/>
    </location>
</feature>
<dbReference type="SMART" id="SM00450">
    <property type="entry name" value="RHOD"/>
    <property type="match status" value="1"/>
</dbReference>
<dbReference type="PANTHER" id="PTHR43084:SF1">
    <property type="entry name" value="PERSULFIDE DIOXYGENASE ETHE1, MITOCHONDRIAL"/>
    <property type="match status" value="1"/>
</dbReference>
<reference evidence="3 4" key="1">
    <citation type="journal article" date="2012" name="BMC Genomics">
        <title>Comparative genomic analysis of human infective Trypanosoma cruzi lineages with the bat-restricted subspecies T. cruzi marinkellei.</title>
        <authorList>
            <person name="Franzen O."/>
            <person name="Talavera-Lopez C."/>
            <person name="Ochaya S."/>
            <person name="Butler C.E."/>
            <person name="Messenger L.A."/>
            <person name="Lewis M.D."/>
            <person name="Llewellyn M.S."/>
            <person name="Marinkelle C.J."/>
            <person name="Tyler K.M."/>
            <person name="Miles M.A."/>
            <person name="Andersson B."/>
        </authorList>
    </citation>
    <scope>NUCLEOTIDE SEQUENCE [LARGE SCALE GENOMIC DNA]</scope>
    <source>
        <strain evidence="3 4">B7</strain>
    </source>
</reference>
<accession>K2N1T0</accession>
<keyword evidence="4" id="KW-1185">Reference proteome</keyword>
<evidence type="ECO:0000256" key="1">
    <source>
        <dbReference type="SAM" id="MobiDB-lite"/>
    </source>
</evidence>
<dbReference type="InterPro" id="IPR036866">
    <property type="entry name" value="RibonucZ/Hydroxyglut_hydro"/>
</dbReference>
<dbReference type="InterPro" id="IPR036873">
    <property type="entry name" value="Rhodanese-like_dom_sf"/>
</dbReference>
<evidence type="ECO:0000259" key="2">
    <source>
        <dbReference type="PROSITE" id="PS50206"/>
    </source>
</evidence>
<feature type="domain" description="Rhodanese" evidence="2">
    <location>
        <begin position="499"/>
        <end position="528"/>
    </location>
</feature>
<evidence type="ECO:0000313" key="4">
    <source>
        <dbReference type="Proteomes" id="UP000007350"/>
    </source>
</evidence>
<dbReference type="GO" id="GO:0070813">
    <property type="term" value="P:hydrogen sulfide metabolic process"/>
    <property type="evidence" value="ECO:0007669"/>
    <property type="project" value="TreeGrafter"/>
</dbReference>
<name>K2N1T0_TRYCR</name>
<dbReference type="InterPro" id="IPR001763">
    <property type="entry name" value="Rhodanese-like_dom"/>
</dbReference>
<dbReference type="InterPro" id="IPR051682">
    <property type="entry name" value="Mito_Persulfide_Diox"/>
</dbReference>
<dbReference type="AlphaFoldDB" id="K2N1T0"/>
<dbReference type="PROSITE" id="PS50206">
    <property type="entry name" value="RHODANESE_3"/>
    <property type="match status" value="2"/>
</dbReference>
<dbReference type="OrthoDB" id="449487at2759"/>
<dbReference type="PANTHER" id="PTHR43084">
    <property type="entry name" value="PERSULFIDE DIOXYGENASE ETHE1"/>
    <property type="match status" value="1"/>
</dbReference>
<dbReference type="SUPFAM" id="SSF56281">
    <property type="entry name" value="Metallo-hydrolase/oxidoreductase"/>
    <property type="match status" value="1"/>
</dbReference>
<evidence type="ECO:0000313" key="3">
    <source>
        <dbReference type="EMBL" id="EKF33470.1"/>
    </source>
</evidence>
<gene>
    <name evidence="3" type="ORF">MOQ_002659</name>
</gene>
<dbReference type="Gene3D" id="3.60.15.10">
    <property type="entry name" value="Ribonuclease Z/Hydroxyacylglutathione hydrolase-like"/>
    <property type="match status" value="1"/>
</dbReference>